<dbReference type="RefSeq" id="WP_133320161.1">
    <property type="nucleotide sequence ID" value="NZ_SMTF01000001.1"/>
</dbReference>
<feature type="short sequence motif" description="DGA/G" evidence="4">
    <location>
        <begin position="231"/>
        <end position="233"/>
    </location>
</feature>
<dbReference type="InterPro" id="IPR016035">
    <property type="entry name" value="Acyl_Trfase/lysoPLipase"/>
</dbReference>
<evidence type="ECO:0000256" key="4">
    <source>
        <dbReference type="PROSITE-ProRule" id="PRU01161"/>
    </source>
</evidence>
<evidence type="ECO:0000259" key="5">
    <source>
        <dbReference type="PROSITE" id="PS51635"/>
    </source>
</evidence>
<evidence type="ECO:0000256" key="2">
    <source>
        <dbReference type="ARBA" id="ARBA00022963"/>
    </source>
</evidence>
<comment type="caution">
    <text evidence="4">Lacks conserved residue(s) required for the propagation of feature annotation.</text>
</comment>
<evidence type="ECO:0000256" key="1">
    <source>
        <dbReference type="ARBA" id="ARBA00022801"/>
    </source>
</evidence>
<comment type="caution">
    <text evidence="6">The sequence shown here is derived from an EMBL/GenBank/DDBJ whole genome shotgun (WGS) entry which is preliminary data.</text>
</comment>
<dbReference type="AlphaFoldDB" id="A0A4R5U3X6"/>
<dbReference type="PANTHER" id="PTHR14226:SF57">
    <property type="entry name" value="BLR7027 PROTEIN"/>
    <property type="match status" value="1"/>
</dbReference>
<dbReference type="GO" id="GO:0016042">
    <property type="term" value="P:lipid catabolic process"/>
    <property type="evidence" value="ECO:0007669"/>
    <property type="project" value="UniProtKB-UniRule"/>
</dbReference>
<evidence type="ECO:0000313" key="6">
    <source>
        <dbReference type="EMBL" id="TDK28339.1"/>
    </source>
</evidence>
<feature type="domain" description="PNPLA" evidence="5">
    <location>
        <begin position="24"/>
        <end position="245"/>
    </location>
</feature>
<protein>
    <submittedName>
        <fullName evidence="6">Lectin subunit beta</fullName>
    </submittedName>
</protein>
<dbReference type="InterPro" id="IPR050301">
    <property type="entry name" value="NTE"/>
</dbReference>
<keyword evidence="3 4" id="KW-0443">Lipid metabolism</keyword>
<dbReference type="Pfam" id="PF01734">
    <property type="entry name" value="Patatin"/>
    <property type="match status" value="1"/>
</dbReference>
<keyword evidence="2 4" id="KW-0442">Lipid degradation</keyword>
<evidence type="ECO:0000313" key="7">
    <source>
        <dbReference type="Proteomes" id="UP000294796"/>
    </source>
</evidence>
<dbReference type="InterPro" id="IPR002641">
    <property type="entry name" value="PNPLA_dom"/>
</dbReference>
<keyword evidence="7" id="KW-1185">Reference proteome</keyword>
<evidence type="ECO:0000256" key="3">
    <source>
        <dbReference type="ARBA" id="ARBA00023098"/>
    </source>
</evidence>
<name>A0A4R5U3X6_9GAMM</name>
<dbReference type="PROSITE" id="PS51635">
    <property type="entry name" value="PNPLA"/>
    <property type="match status" value="1"/>
</dbReference>
<dbReference type="OrthoDB" id="9798773at2"/>
<dbReference type="GO" id="GO:0016787">
    <property type="term" value="F:hydrolase activity"/>
    <property type="evidence" value="ECO:0007669"/>
    <property type="project" value="UniProtKB-UniRule"/>
</dbReference>
<dbReference type="SUPFAM" id="SSF52151">
    <property type="entry name" value="FabD/lysophospholipase-like"/>
    <property type="match status" value="1"/>
</dbReference>
<organism evidence="6 7">
    <name type="scientific">Luteimonas aestuarii</name>
    <dbReference type="NCBI Taxonomy" id="453837"/>
    <lineage>
        <taxon>Bacteria</taxon>
        <taxon>Pseudomonadati</taxon>
        <taxon>Pseudomonadota</taxon>
        <taxon>Gammaproteobacteria</taxon>
        <taxon>Lysobacterales</taxon>
        <taxon>Lysobacteraceae</taxon>
        <taxon>Luteimonas</taxon>
    </lineage>
</organism>
<dbReference type="Proteomes" id="UP000294796">
    <property type="component" value="Unassembled WGS sequence"/>
</dbReference>
<feature type="active site" description="Nucleophile" evidence="4">
    <location>
        <position position="62"/>
    </location>
</feature>
<proteinExistence type="predicted"/>
<sequence>MLSLHVAHKRRRKARTQMPKVGLAIAGGGPIGGMYELGALRALDEALEGIDLTRLDCYVGVSSGAFLAAGLANRIGTAEMCRGFITGNSDDISFRPETFLRPNIGEVARRAATLPALSFDWGRRVLAQPARALRWSEWMLRFGGLVPTGIFDNRAVERFLRDVLTRRGRSNDFRELDAALFVVAVDLDSGEAVRFGEPGWDTVPISRAVQASAALPGLYPPVEINGRHFLDGALRRTMHASTVLDRGIDLMIGLNPLVPFDASRAPRRPGDADPLGLATGGLPSVLSQTLRTLLQSRMQIGMEKYPRQYPDIDQLVFEPNAGDSELFFTNLFSFSARQRVCELAYRNTLADLRKRADDLAPVFAAHGIRLRHEVLAARNRGLAASLATPPPRSTETTARLRRALDDTDALLARKRRTTRRA</sequence>
<accession>A0A4R5U3X6</accession>
<reference evidence="6 7" key="1">
    <citation type="submission" date="2019-03" db="EMBL/GenBank/DDBJ databases">
        <title>Luteimonas zhaokaii sp.nov., isolated from the rectal contents of Plateau pika in Yushu, Qinghai Province, China.</title>
        <authorList>
            <person name="Zhang G."/>
        </authorList>
    </citation>
    <scope>NUCLEOTIDE SEQUENCE [LARGE SCALE GENOMIC DNA]</scope>
    <source>
        <strain evidence="6 7">B9</strain>
    </source>
</reference>
<gene>
    <name evidence="6" type="ORF">E2F46_00075</name>
</gene>
<dbReference type="EMBL" id="SMTF01000001">
    <property type="protein sequence ID" value="TDK28339.1"/>
    <property type="molecule type" value="Genomic_DNA"/>
</dbReference>
<dbReference type="Gene3D" id="3.40.1090.10">
    <property type="entry name" value="Cytosolic phospholipase A2 catalytic domain"/>
    <property type="match status" value="2"/>
</dbReference>
<feature type="active site" description="Proton acceptor" evidence="4">
    <location>
        <position position="231"/>
    </location>
</feature>
<dbReference type="PANTHER" id="PTHR14226">
    <property type="entry name" value="NEUROPATHY TARGET ESTERASE/SWISS CHEESE D.MELANOGASTER"/>
    <property type="match status" value="1"/>
</dbReference>
<feature type="short sequence motif" description="GXSXG" evidence="4">
    <location>
        <begin position="60"/>
        <end position="64"/>
    </location>
</feature>
<keyword evidence="1 4" id="KW-0378">Hydrolase</keyword>